<dbReference type="EC" id="2.4.2.1" evidence="5"/>
<sequence>MEFSHIQEAVDFLKNQTQDFQPQVGIILGTGLGSLVDDITIQASISYETIPHFPVSTVESHKGKLLFGTLSGKKVVCMQGRFHYYEGYSMQQVSFPVRVMKLLGIEQLIVSNAAGGLNPAYQTSDLMLIQDHISLFLPENPLRGTNLHELGDRFPDMSEVYDASMLEKAAQIAELHQIRAHKGVYVSVTGPQLETRSEYRLLRQLGADAVGMSTVPEVIVARHMNLPVFGISVITDMCIPETLEKAELSKILAAAYQAEPLMTLIIKELLK</sequence>
<dbReference type="UniPathway" id="UPA00606"/>
<accession>A0A7W5ZJE1</accession>
<evidence type="ECO:0000256" key="4">
    <source>
        <dbReference type="ARBA" id="ARBA00022679"/>
    </source>
</evidence>
<comment type="function">
    <text evidence="5">The purine nucleoside phosphorylases catalyze the phosphorolytic breakdown of the N-glycosidic bond in the beta-(deoxy)ribonucleoside molecules, with the formation of the corresponding free purine bases and pentose-1-phosphate.</text>
</comment>
<evidence type="ECO:0000256" key="5">
    <source>
        <dbReference type="PIRNR" id="PIRNR000477"/>
    </source>
</evidence>
<dbReference type="NCBIfam" id="NF006054">
    <property type="entry name" value="PRK08202.1"/>
    <property type="match status" value="1"/>
</dbReference>
<organism evidence="7 8">
    <name type="scientific">Runella defluvii</name>
    <dbReference type="NCBI Taxonomy" id="370973"/>
    <lineage>
        <taxon>Bacteria</taxon>
        <taxon>Pseudomonadati</taxon>
        <taxon>Bacteroidota</taxon>
        <taxon>Cytophagia</taxon>
        <taxon>Cytophagales</taxon>
        <taxon>Spirosomataceae</taxon>
        <taxon>Runella</taxon>
    </lineage>
</organism>
<dbReference type="NCBIfam" id="TIGR01697">
    <property type="entry name" value="PNPH-PUNA-XAPA"/>
    <property type="match status" value="1"/>
</dbReference>
<dbReference type="InterPro" id="IPR035994">
    <property type="entry name" value="Nucleoside_phosphorylase_sf"/>
</dbReference>
<dbReference type="EMBL" id="JACIBY010000003">
    <property type="protein sequence ID" value="MBB3837938.1"/>
    <property type="molecule type" value="Genomic_DNA"/>
</dbReference>
<dbReference type="RefSeq" id="WP_183972884.1">
    <property type="nucleotide sequence ID" value="NZ_JACIBY010000003.1"/>
</dbReference>
<reference evidence="7 8" key="1">
    <citation type="submission" date="2020-08" db="EMBL/GenBank/DDBJ databases">
        <title>Genomic Encyclopedia of Type Strains, Phase IV (KMG-IV): sequencing the most valuable type-strain genomes for metagenomic binning, comparative biology and taxonomic classification.</title>
        <authorList>
            <person name="Goeker M."/>
        </authorList>
    </citation>
    <scope>NUCLEOTIDE SEQUENCE [LARGE SCALE GENOMIC DNA]</scope>
    <source>
        <strain evidence="7 8">DSM 17976</strain>
    </source>
</reference>
<keyword evidence="8" id="KW-1185">Reference proteome</keyword>
<dbReference type="GO" id="GO:0004731">
    <property type="term" value="F:purine-nucleoside phosphorylase activity"/>
    <property type="evidence" value="ECO:0007669"/>
    <property type="project" value="UniProtKB-EC"/>
</dbReference>
<proteinExistence type="inferred from homology"/>
<dbReference type="SUPFAM" id="SSF53167">
    <property type="entry name" value="Purine and uridine phosphorylases"/>
    <property type="match status" value="1"/>
</dbReference>
<evidence type="ECO:0000259" key="6">
    <source>
        <dbReference type="Pfam" id="PF01048"/>
    </source>
</evidence>
<dbReference type="AlphaFoldDB" id="A0A7W5ZJE1"/>
<dbReference type="InterPro" id="IPR000845">
    <property type="entry name" value="Nucleoside_phosphorylase_d"/>
</dbReference>
<feature type="domain" description="Nucleoside phosphorylase" evidence="6">
    <location>
        <begin position="24"/>
        <end position="271"/>
    </location>
</feature>
<dbReference type="GO" id="GO:0009116">
    <property type="term" value="P:nucleoside metabolic process"/>
    <property type="evidence" value="ECO:0007669"/>
    <property type="project" value="InterPro"/>
</dbReference>
<comment type="similarity">
    <text evidence="2 5">Belongs to the PNP/MTAP phosphorylase family.</text>
</comment>
<name>A0A7W5ZJE1_9BACT</name>
<evidence type="ECO:0000256" key="1">
    <source>
        <dbReference type="ARBA" id="ARBA00005058"/>
    </source>
</evidence>
<evidence type="ECO:0000313" key="8">
    <source>
        <dbReference type="Proteomes" id="UP000541352"/>
    </source>
</evidence>
<dbReference type="CDD" id="cd09009">
    <property type="entry name" value="PNP-EcPNPII_like"/>
    <property type="match status" value="1"/>
</dbReference>
<dbReference type="Gene3D" id="3.40.50.1580">
    <property type="entry name" value="Nucleoside phosphorylase domain"/>
    <property type="match status" value="1"/>
</dbReference>
<dbReference type="PANTHER" id="PTHR11904:SF9">
    <property type="entry name" value="PURINE NUCLEOSIDE PHOSPHORYLASE-RELATED"/>
    <property type="match status" value="1"/>
</dbReference>
<comment type="caution">
    <text evidence="7">The sequence shown here is derived from an EMBL/GenBank/DDBJ whole genome shotgun (WGS) entry which is preliminary data.</text>
</comment>
<dbReference type="InterPro" id="IPR011270">
    <property type="entry name" value="Pur_Nuc_Pase_Ino/Guo-sp"/>
</dbReference>
<dbReference type="GO" id="GO:0005737">
    <property type="term" value="C:cytoplasm"/>
    <property type="evidence" value="ECO:0007669"/>
    <property type="project" value="TreeGrafter"/>
</dbReference>
<protein>
    <recommendedName>
        <fullName evidence="5">Purine nucleoside phosphorylase</fullName>
        <ecNumber evidence="5">2.4.2.1</ecNumber>
    </recommendedName>
    <alternativeName>
        <fullName evidence="5">Inosine-guanosine phosphorylase</fullName>
    </alternativeName>
</protein>
<dbReference type="NCBIfam" id="TIGR01700">
    <property type="entry name" value="PNPH"/>
    <property type="match status" value="1"/>
</dbReference>
<evidence type="ECO:0000256" key="3">
    <source>
        <dbReference type="ARBA" id="ARBA00022676"/>
    </source>
</evidence>
<keyword evidence="4 5" id="KW-0808">Transferase</keyword>
<keyword evidence="3 5" id="KW-0328">Glycosyltransferase</keyword>
<evidence type="ECO:0000256" key="2">
    <source>
        <dbReference type="ARBA" id="ARBA00006751"/>
    </source>
</evidence>
<dbReference type="Proteomes" id="UP000541352">
    <property type="component" value="Unassembled WGS sequence"/>
</dbReference>
<dbReference type="PANTHER" id="PTHR11904">
    <property type="entry name" value="METHYLTHIOADENOSINE/PURINE NUCLEOSIDE PHOSPHORYLASE"/>
    <property type="match status" value="1"/>
</dbReference>
<dbReference type="Pfam" id="PF01048">
    <property type="entry name" value="PNP_UDP_1"/>
    <property type="match status" value="1"/>
</dbReference>
<comment type="pathway">
    <text evidence="1 5">Purine metabolism; purine nucleoside salvage.</text>
</comment>
<dbReference type="PIRSF" id="PIRSF000477">
    <property type="entry name" value="PurNPase"/>
    <property type="match status" value="1"/>
</dbReference>
<gene>
    <name evidence="7" type="ORF">FHS57_001935</name>
</gene>
<dbReference type="InterPro" id="IPR011268">
    <property type="entry name" value="Purine_phosphorylase"/>
</dbReference>
<evidence type="ECO:0000313" key="7">
    <source>
        <dbReference type="EMBL" id="MBB3837938.1"/>
    </source>
</evidence>